<name>A0AAF0Q2X9_SOLVR</name>
<dbReference type="Proteomes" id="UP001234989">
    <property type="component" value="Chromosome 2"/>
</dbReference>
<dbReference type="GO" id="GO:0016491">
    <property type="term" value="F:oxidoreductase activity"/>
    <property type="evidence" value="ECO:0007669"/>
    <property type="project" value="InterPro"/>
</dbReference>
<gene>
    <name evidence="11" type="ORF">MTR67_008908</name>
</gene>
<comment type="similarity">
    <text evidence="2">Belongs to the oxygen-dependent FAD-linked oxidoreductase family.</text>
</comment>
<dbReference type="Pfam" id="PF08031">
    <property type="entry name" value="BBE"/>
    <property type="match status" value="2"/>
</dbReference>
<comment type="pathway">
    <text evidence="8">Alkaloid biosynthesis; nicotine biosynthesis.</text>
</comment>
<keyword evidence="4" id="KW-0285">Flavoprotein</keyword>
<evidence type="ECO:0000259" key="10">
    <source>
        <dbReference type="PROSITE" id="PS51387"/>
    </source>
</evidence>
<keyword evidence="6" id="KW-0274">FAD</keyword>
<evidence type="ECO:0000256" key="2">
    <source>
        <dbReference type="ARBA" id="ARBA00005466"/>
    </source>
</evidence>
<accession>A0AAF0Q2X9</accession>
<evidence type="ECO:0000313" key="12">
    <source>
        <dbReference type="Proteomes" id="UP001234989"/>
    </source>
</evidence>
<dbReference type="Gene3D" id="3.30.43.10">
    <property type="entry name" value="Uridine Diphospho-n-acetylenolpyruvylglucosamine Reductase, domain 2"/>
    <property type="match status" value="2"/>
</dbReference>
<dbReference type="InterPro" id="IPR036318">
    <property type="entry name" value="FAD-bd_PCMH-like_sf"/>
</dbReference>
<evidence type="ECO:0000256" key="1">
    <source>
        <dbReference type="ARBA" id="ARBA00001974"/>
    </source>
</evidence>
<evidence type="ECO:0000256" key="9">
    <source>
        <dbReference type="ARBA" id="ARBA00045734"/>
    </source>
</evidence>
<dbReference type="Gene3D" id="3.40.462.20">
    <property type="match status" value="2"/>
</dbReference>
<dbReference type="EMBL" id="CP133613">
    <property type="protein sequence ID" value="WMV15523.1"/>
    <property type="molecule type" value="Genomic_DNA"/>
</dbReference>
<dbReference type="Pfam" id="PF01565">
    <property type="entry name" value="FAD_binding_4"/>
    <property type="match status" value="2"/>
</dbReference>
<feature type="domain" description="FAD-binding PCMH-type" evidence="10">
    <location>
        <begin position="422"/>
        <end position="596"/>
    </location>
</feature>
<dbReference type="InterPro" id="IPR006094">
    <property type="entry name" value="Oxid_FAD_bind_N"/>
</dbReference>
<dbReference type="PROSITE" id="PS51387">
    <property type="entry name" value="FAD_PCMH"/>
    <property type="match status" value="2"/>
</dbReference>
<evidence type="ECO:0000256" key="4">
    <source>
        <dbReference type="ARBA" id="ARBA00022630"/>
    </source>
</evidence>
<evidence type="ECO:0000256" key="6">
    <source>
        <dbReference type="ARBA" id="ARBA00022827"/>
    </source>
</evidence>
<comment type="function">
    <text evidence="9">Involved in the biosynthesis of pyridine alkaloid natural products, leading mainly to the production of anabasine, anatabine, nicotine and nornicotine, effective deterrents against herbivores with antiparasitic and pesticide properties (neurotoxins); nornicotine serves as the precursor in the synthesis of the carcinogen compound N'-nitrosonornicotine (NNN). Catalyzes a late oxidation step subsequent to the pyridine ring condensation reaction in the biosynthesis of alkaloids.</text>
</comment>
<dbReference type="PANTHER" id="PTHR32448">
    <property type="entry name" value="OS08G0158400 PROTEIN"/>
    <property type="match status" value="1"/>
</dbReference>
<dbReference type="InterPro" id="IPR016167">
    <property type="entry name" value="FAD-bd_PCMH_sub1"/>
</dbReference>
<evidence type="ECO:0000256" key="3">
    <source>
        <dbReference type="ARBA" id="ARBA00022589"/>
    </source>
</evidence>
<dbReference type="InterPro" id="IPR016166">
    <property type="entry name" value="FAD-bd_PCMH"/>
</dbReference>
<dbReference type="AlphaFoldDB" id="A0AAF0Q2X9"/>
<dbReference type="GO" id="GO:0009820">
    <property type="term" value="P:alkaloid metabolic process"/>
    <property type="evidence" value="ECO:0007669"/>
    <property type="project" value="UniProtKB-KW"/>
</dbReference>
<proteinExistence type="inferred from homology"/>
<organism evidence="11 12">
    <name type="scientific">Solanum verrucosum</name>
    <dbReference type="NCBI Taxonomy" id="315347"/>
    <lineage>
        <taxon>Eukaryota</taxon>
        <taxon>Viridiplantae</taxon>
        <taxon>Streptophyta</taxon>
        <taxon>Embryophyta</taxon>
        <taxon>Tracheophyta</taxon>
        <taxon>Spermatophyta</taxon>
        <taxon>Magnoliopsida</taxon>
        <taxon>eudicotyledons</taxon>
        <taxon>Gunneridae</taxon>
        <taxon>Pentapetalae</taxon>
        <taxon>asterids</taxon>
        <taxon>lamiids</taxon>
        <taxon>Solanales</taxon>
        <taxon>Solanaceae</taxon>
        <taxon>Solanoideae</taxon>
        <taxon>Solaneae</taxon>
        <taxon>Solanum</taxon>
    </lineage>
</organism>
<protein>
    <recommendedName>
        <fullName evidence="10">FAD-binding PCMH-type domain-containing protein</fullName>
    </recommendedName>
</protein>
<dbReference type="InterPro" id="IPR016169">
    <property type="entry name" value="FAD-bd_PCMH_sub2"/>
</dbReference>
<keyword evidence="12" id="KW-1185">Reference proteome</keyword>
<keyword evidence="3" id="KW-0017">Alkaloid metabolism</keyword>
<dbReference type="Gene3D" id="3.30.465.10">
    <property type="match status" value="3"/>
</dbReference>
<evidence type="ECO:0000256" key="8">
    <source>
        <dbReference type="ARBA" id="ARBA00034114"/>
    </source>
</evidence>
<evidence type="ECO:0000256" key="5">
    <source>
        <dbReference type="ARBA" id="ARBA00022729"/>
    </source>
</evidence>
<keyword evidence="7" id="KW-0325">Glycoprotein</keyword>
<evidence type="ECO:0000256" key="7">
    <source>
        <dbReference type="ARBA" id="ARBA00023180"/>
    </source>
</evidence>
<dbReference type="SUPFAM" id="SSF56176">
    <property type="entry name" value="FAD-binding/transporter-associated domain-like"/>
    <property type="match status" value="2"/>
</dbReference>
<sequence length="875" mass="99814">MNSISQVIHTPKNSSYSTILNSFSDNLRITSDFKPSIIFAHTNKSQIQVGIHCSKIHDLQIRIRSGGHDYEGLSHISETHFFIIDLRFLRSISIDTQKKTACIQAGATLGDAYYRIAQKSKNLAVVAGVCPTVGVGGHFSGGGYGMMSRKFGTAADNIIDAKLIDANGRIKDRESMVNIPEKVTVFNVTRRLEHNVTQLVYKWQHIADKVDDNLLLRIFLKSNIESPFRRGQRTVHAFFTTMFVGGVDKLLREMQKRYPELGILGEMENSKRNIAWNRKLYRYMAKYVSKSPRAAYFNYRDLDVGMNNINGNTSYEQARIWGVKYFKNNSDRLVKVKTNIDPTNFFRNEQKISIIKGSSSPRWISYSIRYLPTQVLREFRCELGITVEDHSYLVDSLEGLSNLGIRLKVFVHASRDNLRITSDFKPSIIFTPTNESQIQVAIHCSKIHDRQIRIRSGGHDYEGLSHISETPFFIIDLRNLRSISIDTQKKTAWIQAGATLGEVYYRIAQKSKNLAVVGGVCPTVGVGGYFSGGGYGMMSRKFGTAADYIIDAKLIDANGRIKDRESMGEDHFWAIRGGGGTSFGLIISWKVKLVDIPEKVTVFNVTRRLEQNVTQLVYKWQHIADKVDDNLLLRIFLKSNIESPFRRGQRTVHAFFTTMFVGGVDKLLREMQKSFPELGTTNQEYYFKGKSDYVQHPISINGLEGIWKLYTQLGENSGVELQFSPYGGKLSEISESETPFPHRAGNIFMIEYSVFWVKMENSKRNIAWNQKLYRYMAKYVSKSPRAAYFNYRDLDLGVNNIIGNTSYEQARIWGVKYFKNNFDRLVNVKTKIDPTNFFRNEQSIPPLFAKVGLSKIASSALFLKDKFVSLCYVRR</sequence>
<feature type="domain" description="FAD-binding PCMH-type" evidence="10">
    <location>
        <begin position="31"/>
        <end position="206"/>
    </location>
</feature>
<comment type="cofactor">
    <cofactor evidence="1">
        <name>FAD</name>
        <dbReference type="ChEBI" id="CHEBI:57692"/>
    </cofactor>
</comment>
<dbReference type="InterPro" id="IPR012951">
    <property type="entry name" value="BBE"/>
</dbReference>
<evidence type="ECO:0000313" key="11">
    <source>
        <dbReference type="EMBL" id="WMV15523.1"/>
    </source>
</evidence>
<dbReference type="GO" id="GO:0071949">
    <property type="term" value="F:FAD binding"/>
    <property type="evidence" value="ECO:0007669"/>
    <property type="project" value="InterPro"/>
</dbReference>
<keyword evidence="5" id="KW-0732">Signal</keyword>
<reference evidence="11" key="1">
    <citation type="submission" date="2023-08" db="EMBL/GenBank/DDBJ databases">
        <title>A de novo genome assembly of Solanum verrucosum Schlechtendal, a Mexican diploid species geographically isolated from the other diploid A-genome species in potato relatives.</title>
        <authorList>
            <person name="Hosaka K."/>
        </authorList>
    </citation>
    <scope>NUCLEOTIDE SEQUENCE</scope>
    <source>
        <tissue evidence="11">Young leaves</tissue>
    </source>
</reference>